<dbReference type="AlphaFoldDB" id="A0A8S0R2E1"/>
<dbReference type="Proteomes" id="UP000594638">
    <property type="component" value="Unassembled WGS sequence"/>
</dbReference>
<keyword evidence="4" id="KW-1185">Reference proteome</keyword>
<accession>A0A8S0R2E1</accession>
<feature type="region of interest" description="Disordered" evidence="1">
    <location>
        <begin position="264"/>
        <end position="299"/>
    </location>
</feature>
<dbReference type="InterPro" id="IPR015410">
    <property type="entry name" value="DUF1985"/>
</dbReference>
<protein>
    <submittedName>
        <fullName evidence="3">Mitochondrial amidoxime reducing component 2-like</fullName>
    </submittedName>
</protein>
<gene>
    <name evidence="3" type="ORF">OLEA9_A103095</name>
</gene>
<feature type="domain" description="MOSC" evidence="2">
    <location>
        <begin position="518"/>
        <end position="678"/>
    </location>
</feature>
<dbReference type="GO" id="GO:0003824">
    <property type="term" value="F:catalytic activity"/>
    <property type="evidence" value="ECO:0007669"/>
    <property type="project" value="InterPro"/>
</dbReference>
<dbReference type="OrthoDB" id="17255at2759"/>
<dbReference type="PANTHER" id="PTHR14237">
    <property type="entry name" value="MOLYBDOPTERIN COFACTOR SULFURASE MOSC"/>
    <property type="match status" value="1"/>
</dbReference>
<comment type="caution">
    <text evidence="3">The sequence shown here is derived from an EMBL/GenBank/DDBJ whole genome shotgun (WGS) entry which is preliminary data.</text>
</comment>
<feature type="compositionally biased region" description="Basic and acidic residues" evidence="1">
    <location>
        <begin position="280"/>
        <end position="290"/>
    </location>
</feature>
<reference evidence="3 4" key="1">
    <citation type="submission" date="2019-12" db="EMBL/GenBank/DDBJ databases">
        <authorList>
            <person name="Alioto T."/>
            <person name="Alioto T."/>
            <person name="Gomez Garrido J."/>
        </authorList>
    </citation>
    <scope>NUCLEOTIDE SEQUENCE [LARGE SCALE GENOMIC DNA]</scope>
</reference>
<sequence length="689" mass="78236">MEKILRVDATITTRCRLQIVQDVYEKLDTNYRNKLSESCFGSLLRLKDIKLASQVIHQLLLRKLRTNKKEVWFKIGEKNTKFGLEEFILVTGLNAGDENDVDKTLGEECRIVKEYFRNSGGKITKGDAYNAFVICKKRKSDKYKLGLIVIWAYVLWATEENTYIDLWWLDLVDDLDRFETYPWGKFSFEYTITIPTLGMKFGMKSPDIIPRMVAWEMPKRLTSAAIENVLNSKELEVNSTLIPTEAELEEAYWKELKPIVEEDESVSYHSEGDEAEQDVEPQHAYHEESPRAAQPPQRGFEINIEDLLRTKIEKLEGRLQAVISTRLDRVEKKVDRLVELAVAGRFHPATSAFDGATSSTAHVPENEPKDELEKEVGLIDRSDAIEMAAAKVKSLFIYPIKSCAGISVSQAPITSTGFQWDRQWIIVNSKGRAYTQRVEPKLALVRVELPNEAFFDDWEPNKSSYLVIRAPAMDVLKVPLTKPPETANGVSVWEWSGSALDEGDDASKWFSNYLGKPSRLVRFNEATEIRAVDPNYAPGYKVTFSDQYPFLLLSQESLDALNVLLEEPMPVNRFRPNILVNGCEPFSEDLWTEIKINNLTLHGVKLCSRCKVPTINQESAVAGSEPTKTLMNFRSDKVLRPNKKQQGKVYFGQNMVCTDSLTQGKKKSIKVGDPVYVFKMVSSPADAPA</sequence>
<evidence type="ECO:0000313" key="3">
    <source>
        <dbReference type="EMBL" id="CAA2972601.1"/>
    </source>
</evidence>
<evidence type="ECO:0000256" key="1">
    <source>
        <dbReference type="SAM" id="MobiDB-lite"/>
    </source>
</evidence>
<dbReference type="InterPro" id="IPR005302">
    <property type="entry name" value="MoCF_Sase_C"/>
</dbReference>
<organism evidence="3 4">
    <name type="scientific">Olea europaea subsp. europaea</name>
    <dbReference type="NCBI Taxonomy" id="158383"/>
    <lineage>
        <taxon>Eukaryota</taxon>
        <taxon>Viridiplantae</taxon>
        <taxon>Streptophyta</taxon>
        <taxon>Embryophyta</taxon>
        <taxon>Tracheophyta</taxon>
        <taxon>Spermatophyta</taxon>
        <taxon>Magnoliopsida</taxon>
        <taxon>eudicotyledons</taxon>
        <taxon>Gunneridae</taxon>
        <taxon>Pentapetalae</taxon>
        <taxon>asterids</taxon>
        <taxon>lamiids</taxon>
        <taxon>Lamiales</taxon>
        <taxon>Oleaceae</taxon>
        <taxon>Oleeae</taxon>
        <taxon>Olea</taxon>
    </lineage>
</organism>
<dbReference type="InterPro" id="IPR005303">
    <property type="entry name" value="MOCOS_middle"/>
</dbReference>
<evidence type="ECO:0000313" key="4">
    <source>
        <dbReference type="Proteomes" id="UP000594638"/>
    </source>
</evidence>
<dbReference type="EMBL" id="CACTIH010002058">
    <property type="protein sequence ID" value="CAA2972601.1"/>
    <property type="molecule type" value="Genomic_DNA"/>
</dbReference>
<name>A0A8S0R2E1_OLEEU</name>
<dbReference type="PROSITE" id="PS51340">
    <property type="entry name" value="MOSC"/>
    <property type="match status" value="1"/>
</dbReference>
<dbReference type="Gramene" id="OE9A103095T1">
    <property type="protein sequence ID" value="OE9A103095C1"/>
    <property type="gene ID" value="OE9A103095"/>
</dbReference>
<dbReference type="GO" id="GO:0030170">
    <property type="term" value="F:pyridoxal phosphate binding"/>
    <property type="evidence" value="ECO:0007669"/>
    <property type="project" value="InterPro"/>
</dbReference>
<dbReference type="PANTHER" id="PTHR14237:SF19">
    <property type="entry name" value="MITOCHONDRIAL AMIDOXIME REDUCING COMPONENT 1"/>
    <property type="match status" value="1"/>
</dbReference>
<dbReference type="GO" id="GO:0032787">
    <property type="term" value="P:monocarboxylic acid metabolic process"/>
    <property type="evidence" value="ECO:0007669"/>
    <property type="project" value="UniProtKB-ARBA"/>
</dbReference>
<dbReference type="InterPro" id="IPR011037">
    <property type="entry name" value="Pyrv_Knase-like_insert_dom_sf"/>
</dbReference>
<dbReference type="Pfam" id="PF03476">
    <property type="entry name" value="MOSC_N"/>
    <property type="match status" value="1"/>
</dbReference>
<dbReference type="GO" id="GO:0030151">
    <property type="term" value="F:molybdenum ion binding"/>
    <property type="evidence" value="ECO:0007669"/>
    <property type="project" value="InterPro"/>
</dbReference>
<evidence type="ECO:0000259" key="2">
    <source>
        <dbReference type="PROSITE" id="PS51340"/>
    </source>
</evidence>
<dbReference type="SUPFAM" id="SSF141673">
    <property type="entry name" value="MOSC N-terminal domain-like"/>
    <property type="match status" value="1"/>
</dbReference>
<proteinExistence type="predicted"/>
<dbReference type="Pfam" id="PF09331">
    <property type="entry name" value="DUF1985"/>
    <property type="match status" value="1"/>
</dbReference>
<dbReference type="SUPFAM" id="SSF50800">
    <property type="entry name" value="PK beta-barrel domain-like"/>
    <property type="match status" value="1"/>
</dbReference>
<dbReference type="Pfam" id="PF03473">
    <property type="entry name" value="MOSC"/>
    <property type="match status" value="1"/>
</dbReference>